<organism evidence="2 3">
    <name type="scientific">Pseudoalteromonas obscura</name>
    <dbReference type="NCBI Taxonomy" id="3048491"/>
    <lineage>
        <taxon>Bacteria</taxon>
        <taxon>Pseudomonadati</taxon>
        <taxon>Pseudomonadota</taxon>
        <taxon>Gammaproteobacteria</taxon>
        <taxon>Alteromonadales</taxon>
        <taxon>Pseudoalteromonadaceae</taxon>
        <taxon>Pseudoalteromonas</taxon>
    </lineage>
</organism>
<dbReference type="InterPro" id="IPR014179">
    <property type="entry name" value="PfaD-like_TIM-barrel"/>
</dbReference>
<name>A0ABT7EFJ1_9GAMM</name>
<gene>
    <name evidence="2" type="ORF">QNM18_03100</name>
</gene>
<protein>
    <submittedName>
        <fullName evidence="2">PfaD family polyunsaturated fatty acid/polyketide biosynthesis protein</fullName>
    </submittedName>
</protein>
<accession>A0ABT7EFJ1</accession>
<proteinExistence type="predicted"/>
<dbReference type="RefSeq" id="WP_284136306.1">
    <property type="nucleotide sequence ID" value="NZ_JASJUT010000001.1"/>
</dbReference>
<evidence type="ECO:0000313" key="2">
    <source>
        <dbReference type="EMBL" id="MDK2594056.1"/>
    </source>
</evidence>
<dbReference type="Gene3D" id="3.20.20.70">
    <property type="entry name" value="Aldolase class I"/>
    <property type="match status" value="1"/>
</dbReference>
<keyword evidence="3" id="KW-1185">Reference proteome</keyword>
<sequence length="495" mass="54603">MQHTLDKENFQSFGVVCEQINNNKNQKSTKNTKSAELTAILPSSLGCASFRKDYGLKYAYLAGGMYRGIASKELVIALANAGLMGFLGTGGRNTKDIEHDIVHIQQVLTEDQAYGMNLVANLDSPDTELATVELYLKYGIRCIEAAAFIRITPALVLYRLQGLYQDAQGIVRSSNKVIAKLSRPEVASQFLSPAPMQIVQQLLEAHKITSEQAQLSQFLFMCDDICVEADSGGHTDRGLPAVLLPAIQSLRNQKVTEHGFAHVPRVGLGGGIGTPSSAAAAFMMGADFILTGSINQCTVEAGTSDTVKSMLQHINVQDTDYAPAGDMFESGAKVQVLKKGVFFAARANKLFQLYQQYDSLDVLPDKLKTQLQDKYFSMSFDAIWQQTKAHLLTTGRPEDATRAEQDSKYKMARVFRWYFAHSMKLAFSGDEQARVNFQVHTGPALGAFNQWVKGTELESWQNRHVDKIADKLMCDTAELMNAKIQQLLAANLAYK</sequence>
<dbReference type="EMBL" id="JASJUT010000001">
    <property type="protein sequence ID" value="MDK2594056.1"/>
    <property type="molecule type" value="Genomic_DNA"/>
</dbReference>
<evidence type="ECO:0000259" key="1">
    <source>
        <dbReference type="Pfam" id="PF21607"/>
    </source>
</evidence>
<feature type="domain" description="[Acyl-carrier-protein] S-malonyltransferase-like inserted helical" evidence="1">
    <location>
        <begin position="357"/>
        <end position="437"/>
    </location>
</feature>
<reference evidence="2 3" key="1">
    <citation type="submission" date="2023-05" db="EMBL/GenBank/DDBJ databases">
        <title>Pseudoalteromonas ardens sp. nov., Pseudoalteromonas obscura sp. nov., and Pseudoalteromonas umbrosa sp. nov., isolated from the coral Montipora capitata.</title>
        <authorList>
            <person name="Thomas E.M."/>
            <person name="Smith E.M."/>
            <person name="Papke E."/>
            <person name="Shlafstein M.D."/>
            <person name="Oline D.K."/>
            <person name="Videau P."/>
            <person name="Saw J.H."/>
            <person name="Strangman W.K."/>
            <person name="Ushijima B."/>
        </authorList>
    </citation>
    <scope>NUCLEOTIDE SEQUENCE [LARGE SCALE GENOMIC DNA]</scope>
    <source>
        <strain evidence="2 3">P94</strain>
    </source>
</reference>
<dbReference type="Proteomes" id="UP001231915">
    <property type="component" value="Unassembled WGS sequence"/>
</dbReference>
<dbReference type="CDD" id="cd04742">
    <property type="entry name" value="NPD_FabD"/>
    <property type="match status" value="1"/>
</dbReference>
<dbReference type="Pfam" id="PF21607">
    <property type="entry name" value="FabD_helical_ins"/>
    <property type="match status" value="1"/>
</dbReference>
<evidence type="ECO:0000313" key="3">
    <source>
        <dbReference type="Proteomes" id="UP001231915"/>
    </source>
</evidence>
<dbReference type="PANTHER" id="PTHR32332">
    <property type="entry name" value="2-NITROPROPANE DIOXYGENASE"/>
    <property type="match status" value="1"/>
</dbReference>
<comment type="caution">
    <text evidence="2">The sequence shown here is derived from an EMBL/GenBank/DDBJ whole genome shotgun (WGS) entry which is preliminary data.</text>
</comment>
<dbReference type="SUPFAM" id="SSF51412">
    <property type="entry name" value="Inosine monophosphate dehydrogenase (IMPDH)"/>
    <property type="match status" value="1"/>
</dbReference>
<dbReference type="PANTHER" id="PTHR32332:SF20">
    <property type="entry name" value="2-NITROPROPANE DIOXYGENASE-LIKE PROTEIN"/>
    <property type="match status" value="1"/>
</dbReference>
<dbReference type="InterPro" id="IPR049489">
    <property type="entry name" value="FabD-like_helical_ins"/>
</dbReference>
<dbReference type="NCBIfam" id="TIGR02814">
    <property type="entry name" value="pfaD_fam"/>
    <property type="match status" value="1"/>
</dbReference>
<dbReference type="InterPro" id="IPR013785">
    <property type="entry name" value="Aldolase_TIM"/>
</dbReference>